<dbReference type="Proteomes" id="UP000019322">
    <property type="component" value="Chromosome"/>
</dbReference>
<reference evidence="2 3" key="1">
    <citation type="journal article" date="2014" name="Environ. Microbiol.">
        <title>Insights into organohalide respiration and the versatile catabolism of Sulfurospirillum multivorans gained from comparative genomics and physiological studies.</title>
        <authorList>
            <person name="Goris T."/>
            <person name="Schubert T."/>
            <person name="Gadkari J."/>
            <person name="Wubet T."/>
            <person name="Tarkka M."/>
            <person name="Buscot F."/>
            <person name="Adrian L."/>
            <person name="Diekert G."/>
        </authorList>
    </citation>
    <scope>NUCLEOTIDE SEQUENCE [LARGE SCALE GENOMIC DNA]</scope>
    <source>
        <strain evidence="3">DM 12446 / JCM 15788 / NBRC 109480</strain>
    </source>
</reference>
<dbReference type="AlphaFoldDB" id="A0AA86AQP5"/>
<protein>
    <recommendedName>
        <fullName evidence="1">Bacteriophage T5 Orf172 DNA-binding domain-containing protein</fullName>
    </recommendedName>
</protein>
<feature type="domain" description="Bacteriophage T5 Orf172 DNA-binding" evidence="1">
    <location>
        <begin position="12"/>
        <end position="91"/>
    </location>
</feature>
<evidence type="ECO:0000313" key="3">
    <source>
        <dbReference type="Proteomes" id="UP000019322"/>
    </source>
</evidence>
<dbReference type="KEGG" id="smul:SMUL_2941"/>
<accession>A0AA86AQP5</accession>
<proteinExistence type="predicted"/>
<sequence length="215" mass="25022">MDSGYVYILINQSMPGLIKVGKTKRDSRSRARELYSTGIPTPFQVAFEIFCDDYELVEKKIHEKLADFRVNNNREFFKFPIDKAISLLQKNSEVSKEDLYSAIDITEKLRAKYLNWLKSDIVAIRIVQPKERVWLEITQEKAVAGYLVDQTITRTDLGFIAGQEDKKFFSPEDDILINAEKFVYNFDPYSIIMTTDLFHEDGCNEVNQKYNPHIV</sequence>
<gene>
    <name evidence="2" type="ORF">SMUL_2941</name>
</gene>
<dbReference type="Pfam" id="PF10544">
    <property type="entry name" value="T5orf172"/>
    <property type="match status" value="1"/>
</dbReference>
<name>A0AA86AQP5_SULMK</name>
<evidence type="ECO:0000259" key="1">
    <source>
        <dbReference type="SMART" id="SM00974"/>
    </source>
</evidence>
<evidence type="ECO:0000313" key="2">
    <source>
        <dbReference type="EMBL" id="AHJ14177.1"/>
    </source>
</evidence>
<organism evidence="2 3">
    <name type="scientific">Sulfurospirillum multivorans (strain DM 12446 / JCM 15788 / NBRC 109480)</name>
    <dbReference type="NCBI Taxonomy" id="1150621"/>
    <lineage>
        <taxon>Bacteria</taxon>
        <taxon>Pseudomonadati</taxon>
        <taxon>Campylobacterota</taxon>
        <taxon>Epsilonproteobacteria</taxon>
        <taxon>Campylobacterales</taxon>
        <taxon>Sulfurospirillaceae</taxon>
        <taxon>Sulfurospirillum</taxon>
    </lineage>
</organism>
<dbReference type="EMBL" id="CP007201">
    <property type="protein sequence ID" value="AHJ14177.1"/>
    <property type="molecule type" value="Genomic_DNA"/>
</dbReference>
<dbReference type="InterPro" id="IPR018306">
    <property type="entry name" value="Phage_T5_Orf172_DNA-bd"/>
</dbReference>
<dbReference type="RefSeq" id="WP_038533513.1">
    <property type="nucleotide sequence ID" value="NZ_CP007201.1"/>
</dbReference>
<dbReference type="SMART" id="SM00974">
    <property type="entry name" value="T5orf172"/>
    <property type="match status" value="1"/>
</dbReference>